<dbReference type="EMBL" id="CP036272">
    <property type="protein sequence ID" value="QDT59627.1"/>
    <property type="molecule type" value="Genomic_DNA"/>
</dbReference>
<dbReference type="CDD" id="cd16027">
    <property type="entry name" value="SGSH"/>
    <property type="match status" value="1"/>
</dbReference>
<dbReference type="Proteomes" id="UP000315003">
    <property type="component" value="Chromosome"/>
</dbReference>
<sequence length="550" mass="62576">MNRGNEPRKTGLPRLEFSRGEKFGKHIASSAANTDGTTKHSSQRNIMKIITSLIAFILAVVCLSASGALAAERPNILWFVVDDMSANFSCYGEQTIQTPHVDQLAKEGLRFTRAYATSPVCSTFRSALITGMYQTTIGSHHHRSGRGEHRITLPDGVRPVPSLFKEAGYYTCIGSGLEELDYRSQPVTSRTRNRLGKTDYNFNWDASIYDSHDWSGREEQQPFFMQVQLHGGKLRGASETQYESFDKQVESVFGNITDPQSVTLPPYYPRDPVLLKDWSTYLDSVRITDHHVGQVMKRLKEEKILENTLIVFFTDHGISHARGKQFLYDEGTHIPLVIRGPGIQSNATRTDLVEHIDIAALSLAAAGIEIPPAMQGQEILASDFQPKQSIYAARDRCGEAADRIRSVRTDRYLYIKNFYPERPHMMPSNYKDSKLIIKRMRDLHQRDALGALTTELLFSATRPAEELYLYGQDRWQTENLASNPDYQQELLKHRQELDKWIEETGDPGPESQAVYDLETQDQINSTRSKVSREIYRKNAELYKRWVSEGK</sequence>
<reference evidence="5 6" key="1">
    <citation type="submission" date="2019-02" db="EMBL/GenBank/DDBJ databases">
        <title>Deep-cultivation of Planctomycetes and their phenomic and genomic characterization uncovers novel biology.</title>
        <authorList>
            <person name="Wiegand S."/>
            <person name="Jogler M."/>
            <person name="Boedeker C."/>
            <person name="Pinto D."/>
            <person name="Vollmers J."/>
            <person name="Rivas-Marin E."/>
            <person name="Kohn T."/>
            <person name="Peeters S.H."/>
            <person name="Heuer A."/>
            <person name="Rast P."/>
            <person name="Oberbeckmann S."/>
            <person name="Bunk B."/>
            <person name="Jeske O."/>
            <person name="Meyerdierks A."/>
            <person name="Storesund J.E."/>
            <person name="Kallscheuer N."/>
            <person name="Luecker S."/>
            <person name="Lage O.M."/>
            <person name="Pohl T."/>
            <person name="Merkel B.J."/>
            <person name="Hornburger P."/>
            <person name="Mueller R.-W."/>
            <person name="Bruemmer F."/>
            <person name="Labrenz M."/>
            <person name="Spormann A.M."/>
            <person name="Op den Camp H."/>
            <person name="Overmann J."/>
            <person name="Amann R."/>
            <person name="Jetten M.S.M."/>
            <person name="Mascher T."/>
            <person name="Medema M.H."/>
            <person name="Devos D.P."/>
            <person name="Kaster A.-K."/>
            <person name="Ovreas L."/>
            <person name="Rohde M."/>
            <person name="Galperin M.Y."/>
            <person name="Jogler C."/>
        </authorList>
    </citation>
    <scope>NUCLEOTIDE SEQUENCE [LARGE SCALE GENOMIC DNA]</scope>
    <source>
        <strain evidence="5 6">SV_7m_r</strain>
    </source>
</reference>
<name>A0A517SU21_9BACT</name>
<dbReference type="PANTHER" id="PTHR42693">
    <property type="entry name" value="ARYLSULFATASE FAMILY MEMBER"/>
    <property type="match status" value="1"/>
</dbReference>
<dbReference type="InterPro" id="IPR000917">
    <property type="entry name" value="Sulfatase_N"/>
</dbReference>
<keyword evidence="3" id="KW-1133">Transmembrane helix</keyword>
<evidence type="ECO:0000256" key="1">
    <source>
        <dbReference type="ARBA" id="ARBA00008779"/>
    </source>
</evidence>
<protein>
    <submittedName>
        <fullName evidence="5">Arylsulfatase</fullName>
        <ecNumber evidence="5">3.1.6.1</ecNumber>
    </submittedName>
</protein>
<evidence type="ECO:0000313" key="5">
    <source>
        <dbReference type="EMBL" id="QDT59627.1"/>
    </source>
</evidence>
<keyword evidence="3" id="KW-0812">Transmembrane</keyword>
<dbReference type="SUPFAM" id="SSF53649">
    <property type="entry name" value="Alkaline phosphatase-like"/>
    <property type="match status" value="1"/>
</dbReference>
<dbReference type="PANTHER" id="PTHR42693:SF53">
    <property type="entry name" value="ENDO-4-O-SULFATASE"/>
    <property type="match status" value="1"/>
</dbReference>
<accession>A0A517SU21</accession>
<evidence type="ECO:0000313" key="6">
    <source>
        <dbReference type="Proteomes" id="UP000315003"/>
    </source>
</evidence>
<keyword evidence="3" id="KW-0472">Membrane</keyword>
<dbReference type="InterPro" id="IPR017850">
    <property type="entry name" value="Alkaline_phosphatase_core_sf"/>
</dbReference>
<keyword evidence="2 5" id="KW-0378">Hydrolase</keyword>
<keyword evidence="6" id="KW-1185">Reference proteome</keyword>
<evidence type="ECO:0000259" key="4">
    <source>
        <dbReference type="Pfam" id="PF00884"/>
    </source>
</evidence>
<feature type="transmembrane region" description="Helical" evidence="3">
    <location>
        <begin position="49"/>
        <end position="71"/>
    </location>
</feature>
<comment type="similarity">
    <text evidence="1">Belongs to the sulfatase family.</text>
</comment>
<dbReference type="Pfam" id="PF00884">
    <property type="entry name" value="Sulfatase"/>
    <property type="match status" value="1"/>
</dbReference>
<dbReference type="EC" id="3.1.6.1" evidence="5"/>
<dbReference type="GO" id="GO:0004065">
    <property type="term" value="F:arylsulfatase activity"/>
    <property type="evidence" value="ECO:0007669"/>
    <property type="project" value="UniProtKB-EC"/>
</dbReference>
<evidence type="ECO:0000256" key="2">
    <source>
        <dbReference type="ARBA" id="ARBA00022801"/>
    </source>
</evidence>
<dbReference type="InterPro" id="IPR050738">
    <property type="entry name" value="Sulfatase"/>
</dbReference>
<organism evidence="5 6">
    <name type="scientific">Stieleria bergensis</name>
    <dbReference type="NCBI Taxonomy" id="2528025"/>
    <lineage>
        <taxon>Bacteria</taxon>
        <taxon>Pseudomonadati</taxon>
        <taxon>Planctomycetota</taxon>
        <taxon>Planctomycetia</taxon>
        <taxon>Pirellulales</taxon>
        <taxon>Pirellulaceae</taxon>
        <taxon>Stieleria</taxon>
    </lineage>
</organism>
<evidence type="ECO:0000256" key="3">
    <source>
        <dbReference type="SAM" id="Phobius"/>
    </source>
</evidence>
<dbReference type="Gene3D" id="3.40.720.10">
    <property type="entry name" value="Alkaline Phosphatase, subunit A"/>
    <property type="match status" value="1"/>
</dbReference>
<dbReference type="AlphaFoldDB" id="A0A517SU21"/>
<gene>
    <name evidence="5" type="ORF">SV7mr_21360</name>
</gene>
<proteinExistence type="inferred from homology"/>
<feature type="domain" description="Sulfatase N-terminal" evidence="4">
    <location>
        <begin position="74"/>
        <end position="368"/>
    </location>
</feature>